<proteinExistence type="predicted"/>
<name>G2ZZA7_9RALS</name>
<evidence type="ECO:0000313" key="1">
    <source>
        <dbReference type="EMBL" id="CCA84204.1"/>
    </source>
</evidence>
<protein>
    <submittedName>
        <fullName evidence="1">Uncharacterized protein</fullName>
    </submittedName>
</protein>
<dbReference type="EMBL" id="FR854086">
    <property type="protein sequence ID" value="CCA84204.1"/>
    <property type="molecule type" value="Genomic_DNA"/>
</dbReference>
<gene>
    <name evidence="1" type="ORF">RALSY_10165</name>
</gene>
<reference evidence="1" key="1">
    <citation type="journal article" date="2011" name="PLoS ONE">
        <title>Ralstonia syzygii, the Blood Disease Bacterium and some Asian R. solanacearum strains form a single genomic species despite divergent lifestyles.</title>
        <authorList>
            <person name="Remenant B."/>
            <person name="de Cambiaire J.C."/>
            <person name="Cellier G."/>
            <person name="Jacobs J.M."/>
            <person name="Mangenot S."/>
            <person name="Barbe V."/>
            <person name="Lajus A."/>
            <person name="Vallenet D."/>
            <person name="Medigue C."/>
            <person name="Fegan M."/>
            <person name="Allen C."/>
            <person name="Prior P."/>
        </authorList>
    </citation>
    <scope>NUCLEOTIDE SEQUENCE</scope>
    <source>
        <strain evidence="1">R24</strain>
    </source>
</reference>
<organism evidence="1">
    <name type="scientific">Ralstonia syzygii R24</name>
    <dbReference type="NCBI Taxonomy" id="907261"/>
    <lineage>
        <taxon>Bacteria</taxon>
        <taxon>Pseudomonadati</taxon>
        <taxon>Pseudomonadota</taxon>
        <taxon>Betaproteobacteria</taxon>
        <taxon>Burkholderiales</taxon>
        <taxon>Burkholderiaceae</taxon>
        <taxon>Ralstonia</taxon>
        <taxon>Ralstonia solanacearum species complex</taxon>
    </lineage>
</organism>
<reference evidence="1" key="2">
    <citation type="submission" date="2011-04" db="EMBL/GenBank/DDBJ databases">
        <authorList>
            <person name="Genoscope - CEA"/>
        </authorList>
    </citation>
    <scope>NUCLEOTIDE SEQUENCE</scope>
    <source>
        <strain evidence="1">R24</strain>
    </source>
</reference>
<sequence>MTSAPYVFDVMLQRGTGLIDIAASAQVDQRRMFGFCARSLFRIDRELQACEAIGLPEQ</sequence>
<accession>G2ZZA7</accession>
<dbReference type="AlphaFoldDB" id="G2ZZA7"/>